<evidence type="ECO:0000256" key="3">
    <source>
        <dbReference type="ARBA" id="ARBA00022840"/>
    </source>
</evidence>
<dbReference type="RefSeq" id="WP_013862556.1">
    <property type="nucleotide sequence ID" value="NC_015635.1"/>
</dbReference>
<dbReference type="Gene3D" id="3.40.50.300">
    <property type="entry name" value="P-loop containing nucleotide triphosphate hydrolases"/>
    <property type="match status" value="2"/>
</dbReference>
<name>F5XRI3_MICPN</name>
<organism evidence="5 6">
    <name type="scientific">Microlunatus phosphovorus (strain ATCC 700054 / DSM 10555 / JCM 9379 / NBRC 101784 / NCIMB 13414 / VKM Ac-1990 / NM-1)</name>
    <dbReference type="NCBI Taxonomy" id="1032480"/>
    <lineage>
        <taxon>Bacteria</taxon>
        <taxon>Bacillati</taxon>
        <taxon>Actinomycetota</taxon>
        <taxon>Actinomycetes</taxon>
        <taxon>Propionibacteriales</taxon>
        <taxon>Propionibacteriaceae</taxon>
        <taxon>Microlunatus</taxon>
    </lineage>
</organism>
<evidence type="ECO:0000313" key="5">
    <source>
        <dbReference type="EMBL" id="BAK34673.1"/>
    </source>
</evidence>
<dbReference type="HOGENOM" id="CLU_000604_36_0_11"/>
<proteinExistence type="predicted"/>
<evidence type="ECO:0000313" key="6">
    <source>
        <dbReference type="Proteomes" id="UP000007947"/>
    </source>
</evidence>
<evidence type="ECO:0000259" key="4">
    <source>
        <dbReference type="PROSITE" id="PS50893"/>
    </source>
</evidence>
<sequence length="522" mass="55942">MPSLVCHQLSYVWPNGESVFAGLDATFPDGATGLVGRNGSGKSTLLRILAGDLPPSSGSVQGPSRIGYLPQQLVLQADRTLADVLGVAAALEALERVTAGEGEQADFELIGDRWDLEGEALATVERLGFSGLDLSRRIGTVSGGEAVLLAFAGLLLAEPDVLLLDEPTNNLDRRARGLLTEAVRRWRGPLLMVSHDRELLETVDQIAELRDGELRFFGGPFSAYQAALEVEQEAARRAVRSADGDLKRQQRELIEMRIKLDRRQRFAKAQAGNIPKIVANGKKRMAQVSAGKLKGGHEADVAEARVRLEQAEDAVRDDDLIRIDLSRTAVPAGRDVLLLEEVVLRTGVRVSAHLRGPDRIAVVGPNGIGKTTLIDAITGAASPVAGRVDLRVPTRVLPQRLTVLDDRETVLAGVSRLAPSADDNTLRAELARFLLDAATIVRPVGSLSGGERFRASLAALLLAEPAPQLLILDEPTNNLDLDSVAQLTAALNAYQGALLVVSHDEPFLADLQLTGRIVLSIS</sequence>
<evidence type="ECO:0000256" key="1">
    <source>
        <dbReference type="ARBA" id="ARBA00022737"/>
    </source>
</evidence>
<dbReference type="AlphaFoldDB" id="F5XRI3"/>
<dbReference type="FunFam" id="3.40.50.300:FF:001320">
    <property type="entry name" value="Heme ABC transporter ATP-binding protein"/>
    <property type="match status" value="1"/>
</dbReference>
<dbReference type="eggNOG" id="COG0488">
    <property type="taxonomic scope" value="Bacteria"/>
</dbReference>
<protein>
    <submittedName>
        <fullName evidence="5">Putative ABC transporter ATP-binding protein</fullName>
    </submittedName>
</protein>
<dbReference type="STRING" id="1032480.MLP_16590"/>
<dbReference type="PANTHER" id="PTHR19211:SF6">
    <property type="entry name" value="BLL7188 PROTEIN"/>
    <property type="match status" value="1"/>
</dbReference>
<keyword evidence="6" id="KW-1185">Reference proteome</keyword>
<dbReference type="InterPro" id="IPR003593">
    <property type="entry name" value="AAA+_ATPase"/>
</dbReference>
<dbReference type="SMART" id="SM00382">
    <property type="entry name" value="AAA"/>
    <property type="match status" value="2"/>
</dbReference>
<dbReference type="InterPro" id="IPR050611">
    <property type="entry name" value="ABCF"/>
</dbReference>
<dbReference type="PROSITE" id="PS00211">
    <property type="entry name" value="ABC_TRANSPORTER_1"/>
    <property type="match status" value="1"/>
</dbReference>
<dbReference type="GO" id="GO:0016887">
    <property type="term" value="F:ATP hydrolysis activity"/>
    <property type="evidence" value="ECO:0007669"/>
    <property type="project" value="InterPro"/>
</dbReference>
<dbReference type="OrthoDB" id="5592724at2"/>
<gene>
    <name evidence="5" type="ordered locus">MLP_16590</name>
</gene>
<dbReference type="KEGG" id="mph:MLP_16590"/>
<dbReference type="InterPro" id="IPR017871">
    <property type="entry name" value="ABC_transporter-like_CS"/>
</dbReference>
<keyword evidence="1" id="KW-0677">Repeat</keyword>
<dbReference type="InterPro" id="IPR003439">
    <property type="entry name" value="ABC_transporter-like_ATP-bd"/>
</dbReference>
<keyword evidence="3 5" id="KW-0067">ATP-binding</keyword>
<dbReference type="Pfam" id="PF00005">
    <property type="entry name" value="ABC_tran"/>
    <property type="match status" value="2"/>
</dbReference>
<reference evidence="5 6" key="1">
    <citation type="submission" date="2011-05" db="EMBL/GenBank/DDBJ databases">
        <title>Whole genome sequence of Microlunatus phosphovorus NM-1.</title>
        <authorList>
            <person name="Hosoyama A."/>
            <person name="Sasaki K."/>
            <person name="Harada T."/>
            <person name="Igarashi R."/>
            <person name="Kawakoshi A."/>
            <person name="Sasagawa M."/>
            <person name="Fukada J."/>
            <person name="Nakamura S."/>
            <person name="Katano Y."/>
            <person name="Hanada S."/>
            <person name="Kamagata Y."/>
            <person name="Nakamura N."/>
            <person name="Yamazaki S."/>
            <person name="Fujita N."/>
        </authorList>
    </citation>
    <scope>NUCLEOTIDE SEQUENCE [LARGE SCALE GENOMIC DNA]</scope>
    <source>
        <strain evidence="6">ATCC 700054 / DSM 10555 / JCM 9379 / NBRC 101784 / NCIMB 13414 / VKM Ac-1990 / NM-1</strain>
    </source>
</reference>
<feature type="domain" description="ABC transporter" evidence="4">
    <location>
        <begin position="315"/>
        <end position="521"/>
    </location>
</feature>
<accession>F5XRI3</accession>
<dbReference type="Proteomes" id="UP000007947">
    <property type="component" value="Chromosome"/>
</dbReference>
<dbReference type="EMBL" id="AP012204">
    <property type="protein sequence ID" value="BAK34673.1"/>
    <property type="molecule type" value="Genomic_DNA"/>
</dbReference>
<evidence type="ECO:0000256" key="2">
    <source>
        <dbReference type="ARBA" id="ARBA00022741"/>
    </source>
</evidence>
<feature type="domain" description="ABC transporter" evidence="4">
    <location>
        <begin position="4"/>
        <end position="236"/>
    </location>
</feature>
<dbReference type="InterPro" id="IPR027417">
    <property type="entry name" value="P-loop_NTPase"/>
</dbReference>
<keyword evidence="2" id="KW-0547">Nucleotide-binding</keyword>
<dbReference type="GO" id="GO:0005524">
    <property type="term" value="F:ATP binding"/>
    <property type="evidence" value="ECO:0007669"/>
    <property type="project" value="UniProtKB-KW"/>
</dbReference>
<dbReference type="PANTHER" id="PTHR19211">
    <property type="entry name" value="ATP-BINDING TRANSPORT PROTEIN-RELATED"/>
    <property type="match status" value="1"/>
</dbReference>
<dbReference type="PROSITE" id="PS50893">
    <property type="entry name" value="ABC_TRANSPORTER_2"/>
    <property type="match status" value="2"/>
</dbReference>
<dbReference type="SUPFAM" id="SSF52540">
    <property type="entry name" value="P-loop containing nucleoside triphosphate hydrolases"/>
    <property type="match status" value="2"/>
</dbReference>